<dbReference type="Proteomes" id="UP000324222">
    <property type="component" value="Unassembled WGS sequence"/>
</dbReference>
<name>A0A5B7FQT4_PORTR</name>
<accession>A0A5B7FQT4</accession>
<keyword evidence="2" id="KW-1185">Reference proteome</keyword>
<organism evidence="1 2">
    <name type="scientific">Portunus trituberculatus</name>
    <name type="common">Swimming crab</name>
    <name type="synonym">Neptunus trituberculatus</name>
    <dbReference type="NCBI Taxonomy" id="210409"/>
    <lineage>
        <taxon>Eukaryota</taxon>
        <taxon>Metazoa</taxon>
        <taxon>Ecdysozoa</taxon>
        <taxon>Arthropoda</taxon>
        <taxon>Crustacea</taxon>
        <taxon>Multicrustacea</taxon>
        <taxon>Malacostraca</taxon>
        <taxon>Eumalacostraca</taxon>
        <taxon>Eucarida</taxon>
        <taxon>Decapoda</taxon>
        <taxon>Pleocyemata</taxon>
        <taxon>Brachyura</taxon>
        <taxon>Eubrachyura</taxon>
        <taxon>Portunoidea</taxon>
        <taxon>Portunidae</taxon>
        <taxon>Portuninae</taxon>
        <taxon>Portunus</taxon>
    </lineage>
</organism>
<reference evidence="1 2" key="1">
    <citation type="submission" date="2019-05" db="EMBL/GenBank/DDBJ databases">
        <title>Another draft genome of Portunus trituberculatus and its Hox gene families provides insights of decapod evolution.</title>
        <authorList>
            <person name="Jeong J.-H."/>
            <person name="Song I."/>
            <person name="Kim S."/>
            <person name="Choi T."/>
            <person name="Kim D."/>
            <person name="Ryu S."/>
            <person name="Kim W."/>
        </authorList>
    </citation>
    <scope>NUCLEOTIDE SEQUENCE [LARGE SCALE GENOMIC DNA]</scope>
    <source>
        <tissue evidence="1">Muscle</tissue>
    </source>
</reference>
<sequence>MTGKEAVGTLFHHTAKRFYVLGCPTPTSLRHLPSTPCAEMNKEPSLGPRWLTSVPLDADVTSQYLLETPPNTFCCPMMENMEVLPRRRREPRASGVLLSVAAGV</sequence>
<evidence type="ECO:0000313" key="2">
    <source>
        <dbReference type="Proteomes" id="UP000324222"/>
    </source>
</evidence>
<dbReference type="AlphaFoldDB" id="A0A5B7FQT4"/>
<evidence type="ECO:0000313" key="1">
    <source>
        <dbReference type="EMBL" id="MPC49831.1"/>
    </source>
</evidence>
<comment type="caution">
    <text evidence="1">The sequence shown here is derived from an EMBL/GenBank/DDBJ whole genome shotgun (WGS) entry which is preliminary data.</text>
</comment>
<gene>
    <name evidence="1" type="ORF">E2C01_043646</name>
</gene>
<protein>
    <submittedName>
        <fullName evidence="1">Uncharacterized protein</fullName>
    </submittedName>
</protein>
<proteinExistence type="predicted"/>
<dbReference type="EMBL" id="VSRR010009121">
    <property type="protein sequence ID" value="MPC49831.1"/>
    <property type="molecule type" value="Genomic_DNA"/>
</dbReference>